<dbReference type="Proteomes" id="UP000694867">
    <property type="component" value="Unplaced"/>
</dbReference>
<evidence type="ECO:0000313" key="4">
    <source>
        <dbReference type="RefSeq" id="XP_003738292.1"/>
    </source>
</evidence>
<feature type="transmembrane region" description="Helical" evidence="2">
    <location>
        <begin position="343"/>
        <end position="360"/>
    </location>
</feature>
<gene>
    <name evidence="4" type="primary">LOC100898817</name>
</gene>
<feature type="region of interest" description="Disordered" evidence="1">
    <location>
        <begin position="406"/>
        <end position="430"/>
    </location>
</feature>
<dbReference type="Gene3D" id="1.20.58.420">
    <property type="entry name" value="AHSP"/>
    <property type="match status" value="1"/>
</dbReference>
<feature type="compositionally biased region" description="Basic and acidic residues" evidence="1">
    <location>
        <begin position="78"/>
        <end position="107"/>
    </location>
</feature>
<keyword evidence="2" id="KW-0812">Transmembrane</keyword>
<accession>A0AAJ6QKY7</accession>
<protein>
    <submittedName>
        <fullName evidence="4">Uncharacterized protein LOC100898817</fullName>
    </submittedName>
</protein>
<keyword evidence="3" id="KW-1185">Reference proteome</keyword>
<feature type="compositionally biased region" description="Basic and acidic residues" evidence="1">
    <location>
        <begin position="34"/>
        <end position="55"/>
    </location>
</feature>
<keyword evidence="2" id="KW-0472">Membrane</keyword>
<dbReference type="RefSeq" id="XP_003738292.1">
    <property type="nucleotide sequence ID" value="XM_003738244.1"/>
</dbReference>
<evidence type="ECO:0000313" key="3">
    <source>
        <dbReference type="Proteomes" id="UP000694867"/>
    </source>
</evidence>
<keyword evidence="2" id="KW-1133">Transmembrane helix</keyword>
<organism evidence="3 4">
    <name type="scientific">Galendromus occidentalis</name>
    <name type="common">western predatory mite</name>
    <dbReference type="NCBI Taxonomy" id="34638"/>
    <lineage>
        <taxon>Eukaryota</taxon>
        <taxon>Metazoa</taxon>
        <taxon>Ecdysozoa</taxon>
        <taxon>Arthropoda</taxon>
        <taxon>Chelicerata</taxon>
        <taxon>Arachnida</taxon>
        <taxon>Acari</taxon>
        <taxon>Parasitiformes</taxon>
        <taxon>Mesostigmata</taxon>
        <taxon>Gamasina</taxon>
        <taxon>Phytoseioidea</taxon>
        <taxon>Phytoseiidae</taxon>
        <taxon>Typhlodrominae</taxon>
        <taxon>Galendromus</taxon>
    </lineage>
</organism>
<reference evidence="4" key="1">
    <citation type="submission" date="2025-08" db="UniProtKB">
        <authorList>
            <consortium name="RefSeq"/>
        </authorList>
    </citation>
    <scope>IDENTIFICATION</scope>
</reference>
<name>A0AAJ6QKY7_9ACAR</name>
<dbReference type="AlphaFoldDB" id="A0AAJ6QKY7"/>
<dbReference type="KEGG" id="goe:100898817"/>
<evidence type="ECO:0000256" key="2">
    <source>
        <dbReference type="SAM" id="Phobius"/>
    </source>
</evidence>
<proteinExistence type="predicted"/>
<sequence>MKHQAATDGVKTPLLAPGAYEEPLRGAANPELPEDSKPEAPAKGEPKLPEEKESETPIDSMSKVSADSKAEAASPSEKPTKPPRKSESKAEPKSKPKEESMRSHDQEAQCGPTVHSLDRALQRKIELRKMSGIAKEFLRGAQSLNALIDEMSRIDDPDQNAGDQDRNIVSKPRAAEAKYRNLKGDEMSTGKILRCFRKYDAIFGSESRSGATFLDAVSVENRNIINVILCLEFYEERMSNLLMHQPNYIPAENLEQLHATLRKSAERWFDCVSAIDATGTSEKFREKLLSQIDRSYLQFHLTNETTRMTQMLRTPLLLSFTCVTLFFAAEVLRWLGIVLLDDVLNTFAGALTIILLAWVYSRSTGNVVELGDAIDDRVDKVWMKIKENVERFSSRVLERLGKRDHEDDLTNSDVHTAADPVTGKAEKTAA</sequence>
<evidence type="ECO:0000256" key="1">
    <source>
        <dbReference type="SAM" id="MobiDB-lite"/>
    </source>
</evidence>
<dbReference type="GeneID" id="100898817"/>
<feature type="region of interest" description="Disordered" evidence="1">
    <location>
        <begin position="1"/>
        <end position="116"/>
    </location>
</feature>
<feature type="transmembrane region" description="Helical" evidence="2">
    <location>
        <begin position="316"/>
        <end position="337"/>
    </location>
</feature>